<dbReference type="EMBL" id="JAATIP010000228">
    <property type="protein sequence ID" value="KAF4358114.1"/>
    <property type="molecule type" value="Genomic_DNA"/>
</dbReference>
<evidence type="ECO:0000256" key="6">
    <source>
        <dbReference type="SAM" id="MobiDB-lite"/>
    </source>
</evidence>
<evidence type="ECO:0000313" key="12">
    <source>
        <dbReference type="Proteomes" id="UP000583929"/>
    </source>
</evidence>
<evidence type="ECO:0000256" key="1">
    <source>
        <dbReference type="ARBA" id="ARBA00004167"/>
    </source>
</evidence>
<dbReference type="InterPro" id="IPR007656">
    <property type="entry name" value="GTD-bd"/>
</dbReference>
<evidence type="ECO:0000259" key="8">
    <source>
        <dbReference type="PROSITE" id="PS51775"/>
    </source>
</evidence>
<dbReference type="EMBL" id="JAATIQ010000080">
    <property type="protein sequence ID" value="KAF4387157.1"/>
    <property type="molecule type" value="Genomic_DNA"/>
</dbReference>
<comment type="subcellular location">
    <subcellularLocation>
        <location evidence="1">Membrane</location>
        <topology evidence="1">Single-pass membrane protein</topology>
    </subcellularLocation>
</comment>
<keyword evidence="4 7" id="KW-0472">Membrane</keyword>
<keyword evidence="5" id="KW-0175">Coiled coil</keyword>
<keyword evidence="12" id="KW-1185">Reference proteome</keyword>
<dbReference type="Proteomes" id="UP000583929">
    <property type="component" value="Unassembled WGS sequence"/>
</dbReference>
<dbReference type="PANTHER" id="PTHR31448">
    <property type="entry name" value="MYOSIN-BINDING PROTEIN 2"/>
    <property type="match status" value="1"/>
</dbReference>
<evidence type="ECO:0000256" key="3">
    <source>
        <dbReference type="ARBA" id="ARBA00022989"/>
    </source>
</evidence>
<keyword evidence="3 7" id="KW-1133">Transmembrane helix</keyword>
<evidence type="ECO:0000256" key="5">
    <source>
        <dbReference type="SAM" id="Coils"/>
    </source>
</evidence>
<dbReference type="AlphaFoldDB" id="A0A7J6GW62"/>
<dbReference type="GO" id="GO:0080115">
    <property type="term" value="F:myosin XI tail binding"/>
    <property type="evidence" value="ECO:0007669"/>
    <property type="project" value="UniProtKB-ARBA"/>
</dbReference>
<evidence type="ECO:0000256" key="4">
    <source>
        <dbReference type="ARBA" id="ARBA00023136"/>
    </source>
</evidence>
<keyword evidence="2 7" id="KW-0812">Transmembrane</keyword>
<protein>
    <recommendedName>
        <fullName evidence="8">GTD-binding domain-containing protein</fullName>
    </recommendedName>
</protein>
<sequence length="905" mass="101773">MGYHMILPSISEADGMLMLHFLGCSALNVGLKWSPALVPKALLDWFLGEMAAVEGNSLMEAQPRKPMGFMANLTFAACEWFLIFLLLIDVVLSYLLTKFADYFKLQTPCILCSRLDHVIGNERPDFYRNLLCRNHISEISSLIFCHVHGKLADGHGMCDDCIFSFTRKNLSFSEMNRILGSKVGMHNCGSGLQSLVVNGGSVGAKPCSCCGKPWRPKQNKQRVFQLKSSGNVVPKRDIPLPQFLSHSHLHHRNTFRKMRNQYYHSLKSNGLGRNSFVPLSDVGYTELNINSDSESEVAKSDDDDDGRSTIPGNSESESDFIVLSSDNPSKAPSNDLISGNVTNFPDSRSLLSEMWIQSDVRKAHQSMDFNGAKADCVDGLNWLEASNVPEIPQKTSTENKLELPDLCDFNHIPHEESIDNKVELPYLRDLFSLDYCPSFAQTSSTTENTGTSDIRHASTDNHEEVLRSLSVPSVTCVETCQVGDNSILKPTHTAESELCELSRSGRERESSSVIVEHSVTMKLDKHNDEPNTSRWEHDHGDVQIPSSSDDIQIFRRSASVESSLESLDAGTVSEIEGESITDRLRRQVEYDRKCIKSLYKELGEERSAASVAANQAMAMITRLQEEKSALHMEALQYLRMMEEQAEYDMEALQKANDLLAEREKEMQDMEAELEFYRMNFPDETVTEDLHGENFESNGLSKSKMDNAVIPCQDNKSLPPNLMSKDSEEPSDIKISHSGFEEERLYISRCLQSLEMKLNEFSRSIPFPGIANGEHSKIFADDRLEGEKCHKNEMNLENCQTEDCNNGRYASQEEASSSDGEFNHCASDKQKSFLDQRKVSLAALESEVSDLNDRLESLEADHCFLEHMINSLQSGNKGLQFVQEVTHQLEELRKIGIRLRNQQPPS</sequence>
<evidence type="ECO:0000313" key="11">
    <source>
        <dbReference type="Proteomes" id="UP000525078"/>
    </source>
</evidence>
<dbReference type="PROSITE" id="PS51775">
    <property type="entry name" value="GTD_BINDING"/>
    <property type="match status" value="1"/>
</dbReference>
<feature type="coiled-coil region" evidence="5">
    <location>
        <begin position="642"/>
        <end position="679"/>
    </location>
</feature>
<evidence type="ECO:0000313" key="10">
    <source>
        <dbReference type="EMBL" id="KAF4387157.1"/>
    </source>
</evidence>
<feature type="coiled-coil region" evidence="5">
    <location>
        <begin position="833"/>
        <end position="860"/>
    </location>
</feature>
<evidence type="ECO:0000313" key="9">
    <source>
        <dbReference type="EMBL" id="KAF4358114.1"/>
    </source>
</evidence>
<evidence type="ECO:0000256" key="2">
    <source>
        <dbReference type="ARBA" id="ARBA00022692"/>
    </source>
</evidence>
<evidence type="ECO:0000256" key="7">
    <source>
        <dbReference type="SAM" id="Phobius"/>
    </source>
</evidence>
<dbReference type="Proteomes" id="UP000525078">
    <property type="component" value="Unassembled WGS sequence"/>
</dbReference>
<feature type="compositionally biased region" description="Polar residues" evidence="6">
    <location>
        <begin position="324"/>
        <end position="338"/>
    </location>
</feature>
<feature type="domain" description="GTD-binding" evidence="8">
    <location>
        <begin position="579"/>
        <end position="677"/>
    </location>
</feature>
<dbReference type="GO" id="GO:0016020">
    <property type="term" value="C:membrane"/>
    <property type="evidence" value="ECO:0007669"/>
    <property type="project" value="UniProtKB-SubCell"/>
</dbReference>
<organism evidence="10 12">
    <name type="scientific">Cannabis sativa</name>
    <name type="common">Hemp</name>
    <name type="synonym">Marijuana</name>
    <dbReference type="NCBI Taxonomy" id="3483"/>
    <lineage>
        <taxon>Eukaryota</taxon>
        <taxon>Viridiplantae</taxon>
        <taxon>Streptophyta</taxon>
        <taxon>Embryophyta</taxon>
        <taxon>Tracheophyta</taxon>
        <taxon>Spermatophyta</taxon>
        <taxon>Magnoliopsida</taxon>
        <taxon>eudicotyledons</taxon>
        <taxon>Gunneridae</taxon>
        <taxon>Pentapetalae</taxon>
        <taxon>rosids</taxon>
        <taxon>fabids</taxon>
        <taxon>Rosales</taxon>
        <taxon>Cannabaceae</taxon>
        <taxon>Cannabis</taxon>
    </lineage>
</organism>
<feature type="region of interest" description="Disordered" evidence="6">
    <location>
        <begin position="288"/>
        <end position="338"/>
    </location>
</feature>
<feature type="transmembrane region" description="Helical" evidence="7">
    <location>
        <begin position="69"/>
        <end position="96"/>
    </location>
</feature>
<dbReference type="InterPro" id="IPR039306">
    <property type="entry name" value="MYOB"/>
</dbReference>
<reference evidence="11 12" key="1">
    <citation type="journal article" date="2020" name="bioRxiv">
        <title>Sequence and annotation of 42 cannabis genomes reveals extensive copy number variation in cannabinoid synthesis and pathogen resistance genes.</title>
        <authorList>
            <person name="Mckernan K.J."/>
            <person name="Helbert Y."/>
            <person name="Kane L.T."/>
            <person name="Ebling H."/>
            <person name="Zhang L."/>
            <person name="Liu B."/>
            <person name="Eaton Z."/>
            <person name="Mclaughlin S."/>
            <person name="Kingan S."/>
            <person name="Baybayan P."/>
            <person name="Concepcion G."/>
            <person name="Jordan M."/>
            <person name="Riva A."/>
            <person name="Barbazuk W."/>
            <person name="Harkins T."/>
        </authorList>
    </citation>
    <scope>NUCLEOTIDE SEQUENCE [LARGE SCALE GENOMIC DNA]</scope>
    <source>
        <strain evidence="11 12">cv. Jamaican Lion 4</strain>
        <strain evidence="10">Father</strain>
        <strain evidence="9">Mother</strain>
        <tissue evidence="10">Leaf</tissue>
    </source>
</reference>
<name>A0A7J6GW62_CANSA</name>
<comment type="caution">
    <text evidence="10">The sequence shown here is derived from an EMBL/GenBank/DDBJ whole genome shotgun (WGS) entry which is preliminary data.</text>
</comment>
<dbReference type="Pfam" id="PF04576">
    <property type="entry name" value="Zein-binding"/>
    <property type="match status" value="1"/>
</dbReference>
<gene>
    <name evidence="9" type="ORF">F8388_009397</name>
    <name evidence="10" type="ORF">G4B88_024729</name>
</gene>
<dbReference type="PANTHER" id="PTHR31448:SF39">
    <property type="entry name" value="MYOSIN-BINDING PROTEIN 4-RELATED"/>
    <property type="match status" value="1"/>
</dbReference>
<proteinExistence type="predicted"/>
<accession>A0A7J6GW62</accession>